<evidence type="ECO:0000313" key="3">
    <source>
        <dbReference type="EMBL" id="HDX30671.1"/>
    </source>
</evidence>
<sequence length="104" mass="12124">MAIRISIAEAKKNFSALLKRARQELVIITRRSKPEAVLLPFDEHEYLRRLSAYSSMMRLSHELKDVGVSATELYEASRKELEERPWSCWPRPREQVDDGRSPPV</sequence>
<dbReference type="InterPro" id="IPR006442">
    <property type="entry name" value="Antitoxin_Phd/YefM"/>
</dbReference>
<proteinExistence type="inferred from homology"/>
<dbReference type="NCBIfam" id="TIGR01552">
    <property type="entry name" value="phd_fam"/>
    <property type="match status" value="1"/>
</dbReference>
<evidence type="ECO:0000256" key="1">
    <source>
        <dbReference type="ARBA" id="ARBA00009981"/>
    </source>
</evidence>
<gene>
    <name evidence="3" type="ORF">ENQ20_04165</name>
</gene>
<evidence type="ECO:0000256" key="2">
    <source>
        <dbReference type="RuleBase" id="RU362080"/>
    </source>
</evidence>
<accession>A0A7C1FST5</accession>
<reference evidence="3" key="1">
    <citation type="journal article" date="2020" name="mSystems">
        <title>Genome- and Community-Level Interaction Insights into Carbon Utilization and Element Cycling Functions of Hydrothermarchaeota in Hydrothermal Sediment.</title>
        <authorList>
            <person name="Zhou Z."/>
            <person name="Liu Y."/>
            <person name="Xu W."/>
            <person name="Pan J."/>
            <person name="Luo Z.H."/>
            <person name="Li M."/>
        </authorList>
    </citation>
    <scope>NUCLEOTIDE SEQUENCE [LARGE SCALE GENOMIC DNA]</scope>
    <source>
        <strain evidence="3">SpSt-289</strain>
    </source>
</reference>
<dbReference type="Pfam" id="PF02604">
    <property type="entry name" value="PhdYeFM_antitox"/>
    <property type="match status" value="1"/>
</dbReference>
<dbReference type="EMBL" id="DSMG01000048">
    <property type="protein sequence ID" value="HDX30671.1"/>
    <property type="molecule type" value="Genomic_DNA"/>
</dbReference>
<comment type="caution">
    <text evidence="3">The sequence shown here is derived from an EMBL/GenBank/DDBJ whole genome shotgun (WGS) entry which is preliminary data.</text>
</comment>
<comment type="similarity">
    <text evidence="1 2">Belongs to the phD/YefM antitoxin family.</text>
</comment>
<dbReference type="AlphaFoldDB" id="A0A7C1FST5"/>
<dbReference type="InterPro" id="IPR036165">
    <property type="entry name" value="YefM-like_sf"/>
</dbReference>
<protein>
    <recommendedName>
        <fullName evidence="2">Antitoxin</fullName>
    </recommendedName>
</protein>
<name>A0A7C1FST5_9CHLR</name>
<organism evidence="3">
    <name type="scientific">Caldilinea aerophila</name>
    <dbReference type="NCBI Taxonomy" id="133453"/>
    <lineage>
        <taxon>Bacteria</taxon>
        <taxon>Bacillati</taxon>
        <taxon>Chloroflexota</taxon>
        <taxon>Caldilineae</taxon>
        <taxon>Caldilineales</taxon>
        <taxon>Caldilineaceae</taxon>
        <taxon>Caldilinea</taxon>
    </lineage>
</organism>
<dbReference type="SUPFAM" id="SSF143120">
    <property type="entry name" value="YefM-like"/>
    <property type="match status" value="1"/>
</dbReference>
<dbReference type="Gene3D" id="3.40.1620.10">
    <property type="entry name" value="YefM-like domain"/>
    <property type="match status" value="1"/>
</dbReference>
<comment type="function">
    <text evidence="2">Antitoxin component of a type II toxin-antitoxin (TA) system.</text>
</comment>